<organism evidence="1 2">
    <name type="scientific">Silvanigrella aquatica</name>
    <dbReference type="NCBI Taxonomy" id="1915309"/>
    <lineage>
        <taxon>Bacteria</taxon>
        <taxon>Pseudomonadati</taxon>
        <taxon>Bdellovibrionota</taxon>
        <taxon>Oligoflexia</taxon>
        <taxon>Silvanigrellales</taxon>
        <taxon>Silvanigrellaceae</taxon>
        <taxon>Silvanigrella</taxon>
    </lineage>
</organism>
<proteinExistence type="predicted"/>
<dbReference type="CDD" id="cd07818">
    <property type="entry name" value="SRPBCC_1"/>
    <property type="match status" value="1"/>
</dbReference>
<reference evidence="1 2" key="1">
    <citation type="submission" date="2016-10" db="EMBL/GenBank/DDBJ databases">
        <title>Silvanigrella aquatica sp. nov., isolated from a freshwater lake located in the Black Forest, Germany, description of Silvanigrellaceae fam. nov., Silvanigrellales ord. nov., reclassification of the order Bdellovibrionales in the class Oligoflexia, reclassification of the families Bacteriovoracaceae and Halobacteriovoraceae in the new order Bacteriovoracales ord. nov., and reclassification of the family Pseudobacteriovoracaceae in the order Oligoflexiales.</title>
        <authorList>
            <person name="Hahn M.W."/>
            <person name="Schmidt J."/>
            <person name="Koll U."/>
            <person name="Rohde M."/>
            <person name="Verbag S."/>
            <person name="Pitt A."/>
            <person name="Nakai R."/>
            <person name="Naganuma T."/>
            <person name="Lang E."/>
        </authorList>
    </citation>
    <scope>NUCLEOTIDE SEQUENCE [LARGE SCALE GENOMIC DNA]</scope>
    <source>
        <strain evidence="1 2">MWH-Nonnen-W8red</strain>
    </source>
</reference>
<accession>A0A1L4D2B0</accession>
<dbReference type="AlphaFoldDB" id="A0A1L4D2B0"/>
<dbReference type="Pfam" id="PF10604">
    <property type="entry name" value="Polyketide_cyc2"/>
    <property type="match status" value="1"/>
</dbReference>
<dbReference type="RefSeq" id="WP_148698095.1">
    <property type="nucleotide sequence ID" value="NZ_CP017834.1"/>
</dbReference>
<dbReference type="InterPro" id="IPR019587">
    <property type="entry name" value="Polyketide_cyclase/dehydratase"/>
</dbReference>
<dbReference type="Proteomes" id="UP000184731">
    <property type="component" value="Chromosome"/>
</dbReference>
<dbReference type="InterPro" id="IPR023393">
    <property type="entry name" value="START-like_dom_sf"/>
</dbReference>
<gene>
    <name evidence="1" type="ORF">AXG55_10650</name>
</gene>
<dbReference type="EMBL" id="CP017834">
    <property type="protein sequence ID" value="APJ04339.1"/>
    <property type="molecule type" value="Genomic_DNA"/>
</dbReference>
<evidence type="ECO:0000313" key="2">
    <source>
        <dbReference type="Proteomes" id="UP000184731"/>
    </source>
</evidence>
<sequence length="178" mass="20388">MIRKIFLLIFILITIFLSYVSMQPSNFKIVRELKINAPPETVFNYVNDLRKFTEWNPWSKIDPQAKQIFKGPISGKGASYSWEGNNDVGTGSMTIIETQPYAFIKIQLDMIKPFSDTNNVEFSFKADGNATNISWTIKGKANFISKLFCVFIDRDKIIGSEFEKGLQNLKKLAENIKK</sequence>
<dbReference type="KEGG" id="saqi:AXG55_10650"/>
<dbReference type="OrthoDB" id="5293607at2"/>
<protein>
    <submittedName>
        <fullName evidence="1">Polyketide cyclase</fullName>
    </submittedName>
</protein>
<dbReference type="STRING" id="1915309.AXG55_10650"/>
<name>A0A1L4D2B0_9BACT</name>
<keyword evidence="2" id="KW-1185">Reference proteome</keyword>
<dbReference type="Gene3D" id="3.30.530.20">
    <property type="match status" value="1"/>
</dbReference>
<evidence type="ECO:0000313" key="1">
    <source>
        <dbReference type="EMBL" id="APJ04339.1"/>
    </source>
</evidence>
<dbReference type="SUPFAM" id="SSF55961">
    <property type="entry name" value="Bet v1-like"/>
    <property type="match status" value="1"/>
</dbReference>